<name>A0A0H3AI54_VIBC3</name>
<reference evidence="1 3" key="1">
    <citation type="submission" date="2007-03" db="EMBL/GenBank/DDBJ databases">
        <authorList>
            <person name="Heidelberg J."/>
        </authorList>
    </citation>
    <scope>NUCLEOTIDE SEQUENCE [LARGE SCALE GENOMIC DNA]</scope>
    <source>
        <strain evidence="3">ATCC 39541 / Classical Ogawa 395 / O395</strain>
        <strain evidence="1">O395</strain>
    </source>
</reference>
<dbReference type="EMBL" id="CP000627">
    <property type="protein sequence ID" value="ABQ20020.1"/>
    <property type="molecule type" value="Genomic_DNA"/>
</dbReference>
<sequence>MGILLTTQYGEVVLSRHAVDRWRQRTERSLPELVAAVATARRPSKRELRKIQQRDGFQPKRILECEHAYFIIENQVIVTVYHKKKEINHA</sequence>
<protein>
    <submittedName>
        <fullName evidence="1">Uncharacterized protein</fullName>
    </submittedName>
</protein>
<organism evidence="1 3">
    <name type="scientific">Vibrio cholerae serotype O1 (strain ATCC 39541 / Classical Ogawa 395 / O395)</name>
    <dbReference type="NCBI Taxonomy" id="345073"/>
    <lineage>
        <taxon>Bacteria</taxon>
        <taxon>Pseudomonadati</taxon>
        <taxon>Pseudomonadota</taxon>
        <taxon>Gammaproteobacteria</taxon>
        <taxon>Vibrionales</taxon>
        <taxon>Vibrionaceae</taxon>
        <taxon>Vibrio</taxon>
    </lineage>
</organism>
<evidence type="ECO:0000313" key="3">
    <source>
        <dbReference type="Proteomes" id="UP000000249"/>
    </source>
</evidence>
<dbReference type="Proteomes" id="UP000000249">
    <property type="component" value="Chromosome 1"/>
</dbReference>
<dbReference type="RefSeq" id="WP_000512066.1">
    <property type="nucleotide sequence ID" value="NC_009457.1"/>
</dbReference>
<evidence type="ECO:0000313" key="2">
    <source>
        <dbReference type="EMBL" id="ABQ22018.1"/>
    </source>
</evidence>
<proteinExistence type="predicted"/>
<dbReference type="PATRIC" id="fig|345073.21.peg.1121"/>
<dbReference type="eggNOG" id="ENOG5034BNS">
    <property type="taxonomic scope" value="Bacteria"/>
</dbReference>
<gene>
    <name evidence="2" type="ordered locus">VC0395_A0657</name>
    <name evidence="1" type="ordered locus">VC0395_A0780</name>
</gene>
<dbReference type="KEGG" id="vcr:VC395_1277"/>
<evidence type="ECO:0000313" key="1">
    <source>
        <dbReference type="EMBL" id="ABQ20020.1"/>
    </source>
</evidence>
<accession>A0A0H3AI54</accession>
<dbReference type="EMBL" id="CP000627">
    <property type="protein sequence ID" value="ABQ22018.1"/>
    <property type="molecule type" value="Genomic_DNA"/>
</dbReference>
<dbReference type="OrthoDB" id="5904112at2"/>
<dbReference type="KEGG" id="vco:VC0395_A0780"/>
<dbReference type="KEGG" id="vcr:VC395_1154"/>
<dbReference type="AlphaFoldDB" id="A0A0H3AI54"/>
<dbReference type="KEGG" id="vco:VC0395_A0657"/>